<protein>
    <submittedName>
        <fullName evidence="2">Uncharacterized protein</fullName>
    </submittedName>
</protein>
<evidence type="ECO:0000313" key="3">
    <source>
        <dbReference type="Proteomes" id="UP000250266"/>
    </source>
</evidence>
<reference evidence="2 3" key="1">
    <citation type="journal article" date="2016" name="Nat. Commun.">
        <title>Ectomycorrhizal ecology is imprinted in the genome of the dominant symbiotic fungus Cenococcum geophilum.</title>
        <authorList>
            <consortium name="DOE Joint Genome Institute"/>
            <person name="Peter M."/>
            <person name="Kohler A."/>
            <person name="Ohm R.A."/>
            <person name="Kuo A."/>
            <person name="Krutzmann J."/>
            <person name="Morin E."/>
            <person name="Arend M."/>
            <person name="Barry K.W."/>
            <person name="Binder M."/>
            <person name="Choi C."/>
            <person name="Clum A."/>
            <person name="Copeland A."/>
            <person name="Grisel N."/>
            <person name="Haridas S."/>
            <person name="Kipfer T."/>
            <person name="LaButti K."/>
            <person name="Lindquist E."/>
            <person name="Lipzen A."/>
            <person name="Maire R."/>
            <person name="Meier B."/>
            <person name="Mihaltcheva S."/>
            <person name="Molinier V."/>
            <person name="Murat C."/>
            <person name="Poggeler S."/>
            <person name="Quandt C.A."/>
            <person name="Sperisen C."/>
            <person name="Tritt A."/>
            <person name="Tisserant E."/>
            <person name="Crous P.W."/>
            <person name="Henrissat B."/>
            <person name="Nehls U."/>
            <person name="Egli S."/>
            <person name="Spatafora J.W."/>
            <person name="Grigoriev I.V."/>
            <person name="Martin F.M."/>
        </authorList>
    </citation>
    <scope>NUCLEOTIDE SEQUENCE [LARGE SCALE GENOMIC DNA]</scope>
    <source>
        <strain evidence="2 3">CBS 459.81</strain>
    </source>
</reference>
<accession>A0A8E2JDV3</accession>
<proteinExistence type="predicted"/>
<dbReference type="AlphaFoldDB" id="A0A8E2JDV3"/>
<feature type="region of interest" description="Disordered" evidence="1">
    <location>
        <begin position="1"/>
        <end position="21"/>
    </location>
</feature>
<name>A0A8E2JDV3_9PEZI</name>
<evidence type="ECO:0000256" key="1">
    <source>
        <dbReference type="SAM" id="MobiDB-lite"/>
    </source>
</evidence>
<dbReference type="EMBL" id="KV745039">
    <property type="protein sequence ID" value="OCK78813.1"/>
    <property type="molecule type" value="Genomic_DNA"/>
</dbReference>
<keyword evidence="3" id="KW-1185">Reference proteome</keyword>
<organism evidence="2 3">
    <name type="scientific">Lepidopterella palustris CBS 459.81</name>
    <dbReference type="NCBI Taxonomy" id="1314670"/>
    <lineage>
        <taxon>Eukaryota</taxon>
        <taxon>Fungi</taxon>
        <taxon>Dikarya</taxon>
        <taxon>Ascomycota</taxon>
        <taxon>Pezizomycotina</taxon>
        <taxon>Dothideomycetes</taxon>
        <taxon>Pleosporomycetidae</taxon>
        <taxon>Mytilinidiales</taxon>
        <taxon>Argynnaceae</taxon>
        <taxon>Lepidopterella</taxon>
    </lineage>
</organism>
<dbReference type="Proteomes" id="UP000250266">
    <property type="component" value="Unassembled WGS sequence"/>
</dbReference>
<evidence type="ECO:0000313" key="2">
    <source>
        <dbReference type="EMBL" id="OCK78813.1"/>
    </source>
</evidence>
<gene>
    <name evidence="2" type="ORF">K432DRAFT_383614</name>
</gene>
<sequence length="131" mass="14826">MPKDDSQLTRTRHVSQNANGRTTFSRSLHFYTPRRILPSGPPKVQTLHSASLLIILVTVPLLRDLKLHTNNEVSITVATHHAAKLTSLADSPAAMQRTKEQHKAVQEMPPQYRLSRHRRIGVSIYMQTCII</sequence>